<accession>K6XGW0</accession>
<evidence type="ECO:0000313" key="2">
    <source>
        <dbReference type="EMBL" id="GAB98084.1"/>
    </source>
</evidence>
<protein>
    <recommendedName>
        <fullName evidence="4">Polysaccharide chain length determinant N-terminal domain-containing protein</fullName>
    </recommendedName>
</protein>
<keyword evidence="1" id="KW-0472">Membrane</keyword>
<dbReference type="eggNOG" id="ENOG503293W">
    <property type="taxonomic scope" value="Bacteria"/>
</dbReference>
<sequence length="248" mass="24761">MSVDLSSPPTTRHRLSVPTLLFFLVLVVAGAAGGAYAGLRYLGTSVTAESRLVVGDQSVRAQSVPGYALATQQLASTYSRLIGSAAADDSITASPIPDSAIIRVRATAPDDAAAIAAANEAAVNLIETANKARGQEEDDALAQAYLRAQTELQTAQTRATAAATGPAAAAGEAAGQAALAQVRVDAAAESVRDNLRASLSNSAGVTVVSEAVVTDTAAPRAALLGAFAGGAGVALLLAAGVVLARARR</sequence>
<name>K6XGW0_9MICO</name>
<proteinExistence type="predicted"/>
<dbReference type="EMBL" id="BAHD01000099">
    <property type="protein sequence ID" value="GAB98084.1"/>
    <property type="molecule type" value="Genomic_DNA"/>
</dbReference>
<feature type="transmembrane region" description="Helical" evidence="1">
    <location>
        <begin position="221"/>
        <end position="244"/>
    </location>
</feature>
<evidence type="ECO:0008006" key="4">
    <source>
        <dbReference type="Google" id="ProtNLM"/>
    </source>
</evidence>
<dbReference type="OrthoDB" id="9935957at2"/>
<keyword evidence="1" id="KW-0812">Transmembrane</keyword>
<dbReference type="Proteomes" id="UP000008366">
    <property type="component" value="Unassembled WGS sequence"/>
</dbReference>
<gene>
    <name evidence="2" type="ORF">KILIM_099_00080</name>
</gene>
<comment type="caution">
    <text evidence="2">The sequence shown here is derived from an EMBL/GenBank/DDBJ whole genome shotgun (WGS) entry which is preliminary data.</text>
</comment>
<dbReference type="STRING" id="1184609.KILIM_099_00080"/>
<keyword evidence="3" id="KW-1185">Reference proteome</keyword>
<dbReference type="RefSeq" id="WP_006594616.1">
    <property type="nucleotide sequence ID" value="NZ_BAHD01000099.1"/>
</dbReference>
<organism evidence="2 3">
    <name type="scientific">Kineosphaera limosa NBRC 100340</name>
    <dbReference type="NCBI Taxonomy" id="1184609"/>
    <lineage>
        <taxon>Bacteria</taxon>
        <taxon>Bacillati</taxon>
        <taxon>Actinomycetota</taxon>
        <taxon>Actinomycetes</taxon>
        <taxon>Micrococcales</taxon>
        <taxon>Dermatophilaceae</taxon>
        <taxon>Kineosphaera</taxon>
    </lineage>
</organism>
<evidence type="ECO:0000256" key="1">
    <source>
        <dbReference type="SAM" id="Phobius"/>
    </source>
</evidence>
<reference evidence="2 3" key="1">
    <citation type="submission" date="2012-08" db="EMBL/GenBank/DDBJ databases">
        <title>Whole genome shotgun sequence of Kineosphaera limosa NBRC 100340.</title>
        <authorList>
            <person name="Yoshida I."/>
            <person name="Isaki S."/>
            <person name="Hosoyama A."/>
            <person name="Tsuchikane K."/>
            <person name="Katsumata H."/>
            <person name="Ando Y."/>
            <person name="Ohji S."/>
            <person name="Hamada M."/>
            <person name="Tamura T."/>
            <person name="Yamazoe A."/>
            <person name="Yamazaki S."/>
            <person name="Fujita N."/>
        </authorList>
    </citation>
    <scope>NUCLEOTIDE SEQUENCE [LARGE SCALE GENOMIC DNA]</scope>
    <source>
        <strain evidence="2 3">NBRC 100340</strain>
    </source>
</reference>
<keyword evidence="1" id="KW-1133">Transmembrane helix</keyword>
<dbReference type="AlphaFoldDB" id="K6XGW0"/>
<evidence type="ECO:0000313" key="3">
    <source>
        <dbReference type="Proteomes" id="UP000008366"/>
    </source>
</evidence>